<evidence type="ECO:0000256" key="1">
    <source>
        <dbReference type="SAM" id="MobiDB-lite"/>
    </source>
</evidence>
<feature type="region of interest" description="Disordered" evidence="1">
    <location>
        <begin position="1"/>
        <end position="25"/>
    </location>
</feature>
<comment type="caution">
    <text evidence="3">The sequence shown here is derived from an EMBL/GenBank/DDBJ whole genome shotgun (WGS) entry which is preliminary data.</text>
</comment>
<dbReference type="RefSeq" id="WP_386441599.1">
    <property type="nucleotide sequence ID" value="NZ_JBHSFH010000003.1"/>
</dbReference>
<proteinExistence type="predicted"/>
<accession>A0ABV8ZZ97</accession>
<feature type="domain" description="DUF397" evidence="2">
    <location>
        <begin position="13"/>
        <end position="65"/>
    </location>
</feature>
<keyword evidence="4" id="KW-1185">Reference proteome</keyword>
<gene>
    <name evidence="3" type="ORF">ACFPA8_02615</name>
</gene>
<organism evidence="3 4">
    <name type="scientific">Streptomyces ovatisporus</name>
    <dbReference type="NCBI Taxonomy" id="1128682"/>
    <lineage>
        <taxon>Bacteria</taxon>
        <taxon>Bacillati</taxon>
        <taxon>Actinomycetota</taxon>
        <taxon>Actinomycetes</taxon>
        <taxon>Kitasatosporales</taxon>
        <taxon>Streptomycetaceae</taxon>
        <taxon>Streptomyces</taxon>
    </lineage>
</organism>
<sequence>MSAGHPDLTDAIWRKSSRSNPSGGDCVELALNVRDFVPVRDSKDPAASLLLFPASSWVAFVDGVKRGRRDGSPQT</sequence>
<dbReference type="Pfam" id="PF04149">
    <property type="entry name" value="DUF397"/>
    <property type="match status" value="1"/>
</dbReference>
<evidence type="ECO:0000313" key="4">
    <source>
        <dbReference type="Proteomes" id="UP001595997"/>
    </source>
</evidence>
<reference evidence="4" key="1">
    <citation type="journal article" date="2019" name="Int. J. Syst. Evol. Microbiol.">
        <title>The Global Catalogue of Microorganisms (GCM) 10K type strain sequencing project: providing services to taxonomists for standard genome sequencing and annotation.</title>
        <authorList>
            <consortium name="The Broad Institute Genomics Platform"/>
            <consortium name="The Broad Institute Genome Sequencing Center for Infectious Disease"/>
            <person name="Wu L."/>
            <person name="Ma J."/>
        </authorList>
    </citation>
    <scope>NUCLEOTIDE SEQUENCE [LARGE SCALE GENOMIC DNA]</scope>
    <source>
        <strain evidence="4">CGMCC 4.7357</strain>
    </source>
</reference>
<protein>
    <submittedName>
        <fullName evidence="3">DUF397 domain-containing protein</fullName>
    </submittedName>
</protein>
<evidence type="ECO:0000313" key="3">
    <source>
        <dbReference type="EMBL" id="MFC4493027.1"/>
    </source>
</evidence>
<dbReference type="Proteomes" id="UP001595997">
    <property type="component" value="Unassembled WGS sequence"/>
</dbReference>
<evidence type="ECO:0000259" key="2">
    <source>
        <dbReference type="Pfam" id="PF04149"/>
    </source>
</evidence>
<dbReference type="EMBL" id="JBHSFH010000003">
    <property type="protein sequence ID" value="MFC4493027.1"/>
    <property type="molecule type" value="Genomic_DNA"/>
</dbReference>
<name>A0ABV8ZZ97_9ACTN</name>
<dbReference type="InterPro" id="IPR007278">
    <property type="entry name" value="DUF397"/>
</dbReference>